<feature type="region of interest" description="Disordered" evidence="1">
    <location>
        <begin position="1"/>
        <end position="66"/>
    </location>
</feature>
<dbReference type="Proteomes" id="UP001642487">
    <property type="component" value="Chromosome 9"/>
</dbReference>
<keyword evidence="3" id="KW-1185">Reference proteome</keyword>
<sequence length="66" mass="7398">LNGTGFKFSQGNLTSIGRATPNPPSEMSTYRASFFENDSTRKKKNRDVARSSHPRSNIDIQDLTHD</sequence>
<accession>A0ABP0ZE77</accession>
<reference evidence="2 3" key="1">
    <citation type="submission" date="2024-03" db="EMBL/GenBank/DDBJ databases">
        <authorList>
            <person name="Gkanogiannis A."/>
            <person name="Becerra Lopez-Lavalle L."/>
        </authorList>
    </citation>
    <scope>NUCLEOTIDE SEQUENCE [LARGE SCALE GENOMIC DNA]</scope>
</reference>
<dbReference type="EMBL" id="OZ021743">
    <property type="protein sequence ID" value="CAK9329180.1"/>
    <property type="molecule type" value="Genomic_DNA"/>
</dbReference>
<gene>
    <name evidence="2" type="ORF">CITCOLO1_LOCUS21617</name>
</gene>
<feature type="compositionally biased region" description="Polar residues" evidence="1">
    <location>
        <begin position="1"/>
        <end position="17"/>
    </location>
</feature>
<evidence type="ECO:0000256" key="1">
    <source>
        <dbReference type="SAM" id="MobiDB-lite"/>
    </source>
</evidence>
<feature type="non-terminal residue" evidence="2">
    <location>
        <position position="66"/>
    </location>
</feature>
<evidence type="ECO:0000313" key="3">
    <source>
        <dbReference type="Proteomes" id="UP001642487"/>
    </source>
</evidence>
<name>A0ABP0ZE77_9ROSI</name>
<proteinExistence type="predicted"/>
<organism evidence="2 3">
    <name type="scientific">Citrullus colocynthis</name>
    <name type="common">colocynth</name>
    <dbReference type="NCBI Taxonomy" id="252529"/>
    <lineage>
        <taxon>Eukaryota</taxon>
        <taxon>Viridiplantae</taxon>
        <taxon>Streptophyta</taxon>
        <taxon>Embryophyta</taxon>
        <taxon>Tracheophyta</taxon>
        <taxon>Spermatophyta</taxon>
        <taxon>Magnoliopsida</taxon>
        <taxon>eudicotyledons</taxon>
        <taxon>Gunneridae</taxon>
        <taxon>Pentapetalae</taxon>
        <taxon>rosids</taxon>
        <taxon>fabids</taxon>
        <taxon>Cucurbitales</taxon>
        <taxon>Cucurbitaceae</taxon>
        <taxon>Benincaseae</taxon>
        <taxon>Citrullus</taxon>
    </lineage>
</organism>
<evidence type="ECO:0000313" key="2">
    <source>
        <dbReference type="EMBL" id="CAK9329180.1"/>
    </source>
</evidence>
<protein>
    <submittedName>
        <fullName evidence="2">Uncharacterized protein</fullName>
    </submittedName>
</protein>